<evidence type="ECO:0000256" key="3">
    <source>
        <dbReference type="ARBA" id="ARBA00013085"/>
    </source>
</evidence>
<keyword evidence="6 8" id="KW-0368">Histidine biosynthesis</keyword>
<dbReference type="Gene3D" id="3.20.20.140">
    <property type="entry name" value="Metal-dependent hydrolases"/>
    <property type="match status" value="1"/>
</dbReference>
<dbReference type="Pfam" id="PF02811">
    <property type="entry name" value="PHP"/>
    <property type="match status" value="1"/>
</dbReference>
<evidence type="ECO:0000259" key="9">
    <source>
        <dbReference type="Pfam" id="PF02811"/>
    </source>
</evidence>
<keyword evidence="11" id="KW-1185">Reference proteome</keyword>
<evidence type="ECO:0000256" key="6">
    <source>
        <dbReference type="ARBA" id="ARBA00023102"/>
    </source>
</evidence>
<dbReference type="Proteomes" id="UP001519887">
    <property type="component" value="Unassembled WGS sequence"/>
</dbReference>
<sequence length="111" mass="12515">ELAGLLEMLDVDYVIGSVHFIDGWGFDNPETASRFEDENLELLYARHFSLVQRAARSGLFDMIGHPDNIKVFGYRPDEGLLGELYRETARAFKEAGVATEVNTGLAYRYPV</sequence>
<dbReference type="EMBL" id="JAHZIK010003752">
    <property type="protein sequence ID" value="MBW7462270.1"/>
    <property type="molecule type" value="Genomic_DNA"/>
</dbReference>
<accession>A0ABS7CMY3</accession>
<comment type="caution">
    <text evidence="10">The sequence shown here is derived from an EMBL/GenBank/DDBJ whole genome shotgun (WGS) entry which is preliminary data.</text>
</comment>
<evidence type="ECO:0000256" key="4">
    <source>
        <dbReference type="ARBA" id="ARBA00022605"/>
    </source>
</evidence>
<name>A0ABS7CMY3_9BACL</name>
<keyword evidence="5 8" id="KW-0378">Hydrolase</keyword>
<evidence type="ECO:0000256" key="7">
    <source>
        <dbReference type="ARBA" id="ARBA00049158"/>
    </source>
</evidence>
<dbReference type="PANTHER" id="PTHR21039">
    <property type="entry name" value="HISTIDINOL PHOSPHATASE-RELATED"/>
    <property type="match status" value="1"/>
</dbReference>
<evidence type="ECO:0000313" key="11">
    <source>
        <dbReference type="Proteomes" id="UP001519887"/>
    </source>
</evidence>
<comment type="catalytic activity">
    <reaction evidence="7 8">
        <text>L-histidinol phosphate + H2O = L-histidinol + phosphate</text>
        <dbReference type="Rhea" id="RHEA:14465"/>
        <dbReference type="ChEBI" id="CHEBI:15377"/>
        <dbReference type="ChEBI" id="CHEBI:43474"/>
        <dbReference type="ChEBI" id="CHEBI:57699"/>
        <dbReference type="ChEBI" id="CHEBI:57980"/>
        <dbReference type="EC" id="3.1.3.15"/>
    </reaction>
</comment>
<feature type="non-terminal residue" evidence="10">
    <location>
        <position position="1"/>
    </location>
</feature>
<dbReference type="InterPro" id="IPR010140">
    <property type="entry name" value="Histidinol_P_phosphatase_HisJ"/>
</dbReference>
<comment type="similarity">
    <text evidence="2 8">Belongs to the PHP hydrolase family. HisK subfamily.</text>
</comment>
<reference evidence="10 11" key="1">
    <citation type="submission" date="2021-07" db="EMBL/GenBank/DDBJ databases">
        <title>Paenibacillus radiodurans sp. nov., isolated from the southeastern edge of Tengger Desert.</title>
        <authorList>
            <person name="Zhang G."/>
        </authorList>
    </citation>
    <scope>NUCLEOTIDE SEQUENCE [LARGE SCALE GENOMIC DNA]</scope>
    <source>
        <strain evidence="10 11">CCM 7311</strain>
    </source>
</reference>
<dbReference type="PANTHER" id="PTHR21039:SF0">
    <property type="entry name" value="HISTIDINOL-PHOSPHATASE"/>
    <property type="match status" value="1"/>
</dbReference>
<gene>
    <name evidence="10" type="ORF">K0U00_50285</name>
</gene>
<dbReference type="InterPro" id="IPR016195">
    <property type="entry name" value="Pol/histidinol_Pase-like"/>
</dbReference>
<comment type="pathway">
    <text evidence="1 8">Amino-acid biosynthesis; L-histidine biosynthesis; L-histidine from 5-phospho-alpha-D-ribose 1-diphosphate: step 8/9.</text>
</comment>
<evidence type="ECO:0000256" key="8">
    <source>
        <dbReference type="RuleBase" id="RU366003"/>
    </source>
</evidence>
<keyword evidence="4 8" id="KW-0028">Amino-acid biosynthesis</keyword>
<proteinExistence type="inferred from homology"/>
<feature type="domain" description="PHP" evidence="9">
    <location>
        <begin position="10"/>
        <end position="103"/>
    </location>
</feature>
<evidence type="ECO:0000313" key="10">
    <source>
        <dbReference type="EMBL" id="MBW7462270.1"/>
    </source>
</evidence>
<organism evidence="10 11">
    <name type="scientific">Paenibacillus sepulcri</name>
    <dbReference type="NCBI Taxonomy" id="359917"/>
    <lineage>
        <taxon>Bacteria</taxon>
        <taxon>Bacillati</taxon>
        <taxon>Bacillota</taxon>
        <taxon>Bacilli</taxon>
        <taxon>Bacillales</taxon>
        <taxon>Paenibacillaceae</taxon>
        <taxon>Paenibacillus</taxon>
    </lineage>
</organism>
<protein>
    <recommendedName>
        <fullName evidence="3 8">Histidinol-phosphatase</fullName>
        <shortName evidence="8">HolPase</shortName>
        <ecNumber evidence="3 8">3.1.3.15</ecNumber>
    </recommendedName>
</protein>
<evidence type="ECO:0000256" key="1">
    <source>
        <dbReference type="ARBA" id="ARBA00004970"/>
    </source>
</evidence>
<dbReference type="InterPro" id="IPR004013">
    <property type="entry name" value="PHP_dom"/>
</dbReference>
<feature type="non-terminal residue" evidence="10">
    <location>
        <position position="111"/>
    </location>
</feature>
<dbReference type="SUPFAM" id="SSF89550">
    <property type="entry name" value="PHP domain-like"/>
    <property type="match status" value="1"/>
</dbReference>
<evidence type="ECO:0000256" key="5">
    <source>
        <dbReference type="ARBA" id="ARBA00022801"/>
    </source>
</evidence>
<dbReference type="EC" id="3.1.3.15" evidence="3 8"/>
<evidence type="ECO:0000256" key="2">
    <source>
        <dbReference type="ARBA" id="ARBA00009152"/>
    </source>
</evidence>